<dbReference type="WBParaSite" id="MBELARI_LOCUS1521">
    <property type="protein sequence ID" value="MBELARI_LOCUS1521"/>
    <property type="gene ID" value="MBELARI_LOCUS1521"/>
</dbReference>
<evidence type="ECO:0000256" key="1">
    <source>
        <dbReference type="SAM" id="MobiDB-lite"/>
    </source>
</evidence>
<proteinExistence type="predicted"/>
<dbReference type="AlphaFoldDB" id="A0AAF3EMD9"/>
<accession>A0AAF3EMD9</accession>
<feature type="region of interest" description="Disordered" evidence="1">
    <location>
        <begin position="21"/>
        <end position="54"/>
    </location>
</feature>
<keyword evidence="2" id="KW-1185">Reference proteome</keyword>
<evidence type="ECO:0000313" key="3">
    <source>
        <dbReference type="WBParaSite" id="MBELARI_LOCUS1521"/>
    </source>
</evidence>
<organism evidence="2 3">
    <name type="scientific">Mesorhabditis belari</name>
    <dbReference type="NCBI Taxonomy" id="2138241"/>
    <lineage>
        <taxon>Eukaryota</taxon>
        <taxon>Metazoa</taxon>
        <taxon>Ecdysozoa</taxon>
        <taxon>Nematoda</taxon>
        <taxon>Chromadorea</taxon>
        <taxon>Rhabditida</taxon>
        <taxon>Rhabditina</taxon>
        <taxon>Rhabditomorpha</taxon>
        <taxon>Rhabditoidea</taxon>
        <taxon>Rhabditidae</taxon>
        <taxon>Mesorhabditinae</taxon>
        <taxon>Mesorhabditis</taxon>
    </lineage>
</organism>
<sequence>MLTDFIQKQGGLEISGLAEYRSTGEKTECQPSPSPTGVDAEDRRNRTSYNDLNTEQQERALLQVRYKCQQVATKLKKLKPILDCSLDEDNRPMIR</sequence>
<dbReference type="Proteomes" id="UP000887575">
    <property type="component" value="Unassembled WGS sequence"/>
</dbReference>
<name>A0AAF3EMD9_9BILA</name>
<reference evidence="3" key="1">
    <citation type="submission" date="2024-02" db="UniProtKB">
        <authorList>
            <consortium name="WormBaseParasite"/>
        </authorList>
    </citation>
    <scope>IDENTIFICATION</scope>
</reference>
<evidence type="ECO:0000313" key="2">
    <source>
        <dbReference type="Proteomes" id="UP000887575"/>
    </source>
</evidence>
<protein>
    <submittedName>
        <fullName evidence="3">Uncharacterized protein</fullName>
    </submittedName>
</protein>